<keyword evidence="2" id="KW-1185">Reference proteome</keyword>
<dbReference type="RefSeq" id="XP_016613569.1">
    <property type="nucleotide sequence ID" value="XM_016770227.1"/>
</dbReference>
<evidence type="ECO:0000313" key="2">
    <source>
        <dbReference type="Proteomes" id="UP000053789"/>
    </source>
</evidence>
<gene>
    <name evidence="1" type="ORF">Z519_12522</name>
</gene>
<organism evidence="1 2">
    <name type="scientific">Cladophialophora bantiana (strain ATCC 10958 / CBS 173.52 / CDC B-1940 / NIH 8579)</name>
    <name type="common">Xylohypha bantiana</name>
    <dbReference type="NCBI Taxonomy" id="1442370"/>
    <lineage>
        <taxon>Eukaryota</taxon>
        <taxon>Fungi</taxon>
        <taxon>Dikarya</taxon>
        <taxon>Ascomycota</taxon>
        <taxon>Pezizomycotina</taxon>
        <taxon>Eurotiomycetes</taxon>
        <taxon>Chaetothyriomycetidae</taxon>
        <taxon>Chaetothyriales</taxon>
        <taxon>Herpotrichiellaceae</taxon>
        <taxon>Cladophialophora</taxon>
    </lineage>
</organism>
<evidence type="ECO:0000313" key="1">
    <source>
        <dbReference type="EMBL" id="KIW86900.1"/>
    </source>
</evidence>
<accession>A0A0D2H7R5</accession>
<protein>
    <submittedName>
        <fullName evidence="1">Uncharacterized protein</fullName>
    </submittedName>
</protein>
<dbReference type="CDD" id="cd04301">
    <property type="entry name" value="NAT_SF"/>
    <property type="match status" value="1"/>
</dbReference>
<proteinExistence type="predicted"/>
<dbReference type="HOGENOM" id="CLU_1937926_0_0_1"/>
<dbReference type="OrthoDB" id="508139at2759"/>
<dbReference type="AlphaFoldDB" id="A0A0D2H7R5"/>
<sequence length="130" mass="14864">MSKPFEDPTMLAFDLFDRSCMLRPKDGHKDHVTRKGLCTWETRLGYGDVLLIQDVIVEKLYRRLGLGKKTIRGLLEAAKRKTEYGALAAILWPESSKGGPFEDLLRSGAEALCIIQPLRRYSMFTWKESD</sequence>
<reference evidence="1" key="1">
    <citation type="submission" date="2015-01" db="EMBL/GenBank/DDBJ databases">
        <title>The Genome Sequence of Cladophialophora bantiana CBS 173.52.</title>
        <authorList>
            <consortium name="The Broad Institute Genomics Platform"/>
            <person name="Cuomo C."/>
            <person name="de Hoog S."/>
            <person name="Gorbushina A."/>
            <person name="Stielow B."/>
            <person name="Teixiera M."/>
            <person name="Abouelleil A."/>
            <person name="Chapman S.B."/>
            <person name="Priest M."/>
            <person name="Young S.K."/>
            <person name="Wortman J."/>
            <person name="Nusbaum C."/>
            <person name="Birren B."/>
        </authorList>
    </citation>
    <scope>NUCLEOTIDE SEQUENCE [LARGE SCALE GENOMIC DNA]</scope>
    <source>
        <strain evidence="1">CBS 173.52</strain>
    </source>
</reference>
<dbReference type="VEuPathDB" id="FungiDB:Z519_12522"/>
<dbReference type="GeneID" id="27705450"/>
<dbReference type="Proteomes" id="UP000053789">
    <property type="component" value="Unassembled WGS sequence"/>
</dbReference>
<dbReference type="EMBL" id="KN847009">
    <property type="protein sequence ID" value="KIW86900.1"/>
    <property type="molecule type" value="Genomic_DNA"/>
</dbReference>
<name>A0A0D2H7R5_CLAB1</name>